<dbReference type="Gene3D" id="3.30.700.10">
    <property type="entry name" value="Glycoprotein, Type 4 Pilin"/>
    <property type="match status" value="1"/>
</dbReference>
<accession>A0A382QIG0</accession>
<proteinExistence type="predicted"/>
<reference evidence="2" key="1">
    <citation type="submission" date="2018-05" db="EMBL/GenBank/DDBJ databases">
        <authorList>
            <person name="Lanie J.A."/>
            <person name="Ng W.-L."/>
            <person name="Kazmierczak K.M."/>
            <person name="Andrzejewski T.M."/>
            <person name="Davidsen T.M."/>
            <person name="Wayne K.J."/>
            <person name="Tettelin H."/>
            <person name="Glass J.I."/>
            <person name="Rusch D."/>
            <person name="Podicherti R."/>
            <person name="Tsui H.-C.T."/>
            <person name="Winkler M.E."/>
        </authorList>
    </citation>
    <scope>NUCLEOTIDE SEQUENCE</scope>
</reference>
<dbReference type="NCBIfam" id="TIGR02532">
    <property type="entry name" value="IV_pilin_GFxxxE"/>
    <property type="match status" value="1"/>
</dbReference>
<protein>
    <recommendedName>
        <fullName evidence="3">Type II secretion system protein GspG C-terminal domain-containing protein</fullName>
    </recommendedName>
</protein>
<gene>
    <name evidence="2" type="ORF">METZ01_LOCUS337574</name>
</gene>
<feature type="non-terminal residue" evidence="2">
    <location>
        <position position="51"/>
    </location>
</feature>
<organism evidence="2">
    <name type="scientific">marine metagenome</name>
    <dbReference type="NCBI Taxonomy" id="408172"/>
    <lineage>
        <taxon>unclassified sequences</taxon>
        <taxon>metagenomes</taxon>
        <taxon>ecological metagenomes</taxon>
    </lineage>
</organism>
<keyword evidence="1" id="KW-0472">Membrane</keyword>
<feature type="transmembrane region" description="Helical" evidence="1">
    <location>
        <begin position="12"/>
        <end position="35"/>
    </location>
</feature>
<dbReference type="SUPFAM" id="SSF54523">
    <property type="entry name" value="Pili subunits"/>
    <property type="match status" value="1"/>
</dbReference>
<name>A0A382QIG0_9ZZZZ</name>
<evidence type="ECO:0008006" key="3">
    <source>
        <dbReference type="Google" id="ProtNLM"/>
    </source>
</evidence>
<dbReference type="PANTHER" id="PTHR30093">
    <property type="entry name" value="GENERAL SECRETION PATHWAY PROTEIN G"/>
    <property type="match status" value="1"/>
</dbReference>
<keyword evidence="1" id="KW-1133">Transmembrane helix</keyword>
<evidence type="ECO:0000313" key="2">
    <source>
        <dbReference type="EMBL" id="SVC84720.1"/>
    </source>
</evidence>
<dbReference type="EMBL" id="UINC01114423">
    <property type="protein sequence ID" value="SVC84720.1"/>
    <property type="molecule type" value="Genomic_DNA"/>
</dbReference>
<dbReference type="Pfam" id="PF07963">
    <property type="entry name" value="N_methyl"/>
    <property type="match status" value="1"/>
</dbReference>
<keyword evidence="1" id="KW-0812">Transmembrane</keyword>
<dbReference type="InterPro" id="IPR045584">
    <property type="entry name" value="Pilin-like"/>
</dbReference>
<sequence length="51" mass="5427">MKTKRLYSEGFTLIELLVVIAIIAILAGMLLPALAKAKGKALGANCLNNQK</sequence>
<dbReference type="PROSITE" id="PS00409">
    <property type="entry name" value="PROKAR_NTER_METHYL"/>
    <property type="match status" value="1"/>
</dbReference>
<dbReference type="AlphaFoldDB" id="A0A382QIG0"/>
<dbReference type="InterPro" id="IPR012902">
    <property type="entry name" value="N_methyl_site"/>
</dbReference>
<dbReference type="PANTHER" id="PTHR30093:SF2">
    <property type="entry name" value="TYPE II SECRETION SYSTEM PROTEIN H"/>
    <property type="match status" value="1"/>
</dbReference>
<evidence type="ECO:0000256" key="1">
    <source>
        <dbReference type="SAM" id="Phobius"/>
    </source>
</evidence>